<dbReference type="RefSeq" id="WP_317521428.1">
    <property type="nucleotide sequence ID" value="NZ_JAWJZI010000002.1"/>
</dbReference>
<dbReference type="Pfam" id="PF05099">
    <property type="entry name" value="TerB"/>
    <property type="match status" value="1"/>
</dbReference>
<reference evidence="2 3" key="1">
    <citation type="submission" date="2023-10" db="EMBL/GenBank/DDBJ databases">
        <title>Marine bacteria isolated from horseshoe crab.</title>
        <authorList>
            <person name="Cheng T.H."/>
        </authorList>
    </citation>
    <scope>NUCLEOTIDE SEQUENCE [LARGE SCALE GENOMIC DNA]</scope>
    <source>
        <strain evidence="2 3">HSC6</strain>
    </source>
</reference>
<dbReference type="InterPro" id="IPR007791">
    <property type="entry name" value="DjlA_N"/>
</dbReference>
<sequence>MFKQLRTIFRQVMNEGTDGGAVDTPTLHLSMACLLCEVSNADHSDDPREIQAKRHQLVYLLDISEENAEALLEKALLQSKSSVSLYDFTSKLRSLEPEQRYELIEAMWQVAYADGVLDPMEEAVIRQVAELIYLDHSEFIRAKLAVQNLTDKLKENR</sequence>
<evidence type="ECO:0000313" key="3">
    <source>
        <dbReference type="Proteomes" id="UP001186452"/>
    </source>
</evidence>
<feature type="domain" description="Co-chaperone DjlA N-terminal" evidence="1">
    <location>
        <begin position="28"/>
        <end position="143"/>
    </location>
</feature>
<dbReference type="CDD" id="cd07313">
    <property type="entry name" value="terB_like_2"/>
    <property type="match status" value="1"/>
</dbReference>
<gene>
    <name evidence="2" type="ORF">R2X38_06840</name>
</gene>
<dbReference type="InterPro" id="IPR029024">
    <property type="entry name" value="TerB-like"/>
</dbReference>
<dbReference type="EMBL" id="JAWJZI010000002">
    <property type="protein sequence ID" value="MDV5168711.1"/>
    <property type="molecule type" value="Genomic_DNA"/>
</dbReference>
<proteinExistence type="predicted"/>
<dbReference type="Gene3D" id="1.10.3680.10">
    <property type="entry name" value="TerB-like"/>
    <property type="match status" value="1"/>
</dbReference>
<evidence type="ECO:0000313" key="2">
    <source>
        <dbReference type="EMBL" id="MDV5168711.1"/>
    </source>
</evidence>
<evidence type="ECO:0000259" key="1">
    <source>
        <dbReference type="Pfam" id="PF05099"/>
    </source>
</evidence>
<organism evidence="2 3">
    <name type="scientific">Photobacterium rosenbergii</name>
    <dbReference type="NCBI Taxonomy" id="294936"/>
    <lineage>
        <taxon>Bacteria</taxon>
        <taxon>Pseudomonadati</taxon>
        <taxon>Pseudomonadota</taxon>
        <taxon>Gammaproteobacteria</taxon>
        <taxon>Vibrionales</taxon>
        <taxon>Vibrionaceae</taxon>
        <taxon>Photobacterium</taxon>
    </lineage>
</organism>
<protein>
    <submittedName>
        <fullName evidence="2">TerB family tellurite resistance protein</fullName>
    </submittedName>
</protein>
<accession>A0ABU3ZF39</accession>
<comment type="caution">
    <text evidence="2">The sequence shown here is derived from an EMBL/GenBank/DDBJ whole genome shotgun (WGS) entry which is preliminary data.</text>
</comment>
<dbReference type="SUPFAM" id="SSF158682">
    <property type="entry name" value="TerB-like"/>
    <property type="match status" value="1"/>
</dbReference>
<name>A0ABU3ZF39_9GAMM</name>
<dbReference type="Proteomes" id="UP001186452">
    <property type="component" value="Unassembled WGS sequence"/>
</dbReference>
<keyword evidence="3" id="KW-1185">Reference proteome</keyword>